<feature type="region of interest" description="Disordered" evidence="2">
    <location>
        <begin position="582"/>
        <end position="827"/>
    </location>
</feature>
<feature type="region of interest" description="Disordered" evidence="2">
    <location>
        <begin position="350"/>
        <end position="373"/>
    </location>
</feature>
<organism evidence="3 4">
    <name type="scientific">Phialocephala subalpina</name>
    <dbReference type="NCBI Taxonomy" id="576137"/>
    <lineage>
        <taxon>Eukaryota</taxon>
        <taxon>Fungi</taxon>
        <taxon>Dikarya</taxon>
        <taxon>Ascomycota</taxon>
        <taxon>Pezizomycotina</taxon>
        <taxon>Leotiomycetes</taxon>
        <taxon>Helotiales</taxon>
        <taxon>Mollisiaceae</taxon>
        <taxon>Phialocephala</taxon>
        <taxon>Phialocephala fortinii species complex</taxon>
    </lineage>
</organism>
<protein>
    <recommendedName>
        <fullName evidence="5">Nuclear RNA binding protein</fullName>
    </recommendedName>
</protein>
<feature type="compositionally biased region" description="Pro residues" evidence="2">
    <location>
        <begin position="754"/>
        <end position="770"/>
    </location>
</feature>
<keyword evidence="1" id="KW-0175">Coiled coil</keyword>
<proteinExistence type="predicted"/>
<feature type="compositionally biased region" description="Basic and acidic residues" evidence="2">
    <location>
        <begin position="884"/>
        <end position="915"/>
    </location>
</feature>
<feature type="compositionally biased region" description="Low complexity" evidence="2">
    <location>
        <begin position="723"/>
        <end position="732"/>
    </location>
</feature>
<feature type="compositionally biased region" description="Polar residues" evidence="2">
    <location>
        <begin position="109"/>
        <end position="127"/>
    </location>
</feature>
<feature type="compositionally biased region" description="Polar residues" evidence="2">
    <location>
        <begin position="244"/>
        <end position="256"/>
    </location>
</feature>
<feature type="region of interest" description="Disordered" evidence="2">
    <location>
        <begin position="238"/>
        <end position="336"/>
    </location>
</feature>
<feature type="coiled-coil region" evidence="1">
    <location>
        <begin position="373"/>
        <end position="400"/>
    </location>
</feature>
<dbReference type="STRING" id="576137.A0A1L7WLY1"/>
<accession>A0A1L7WLY1</accession>
<feature type="compositionally biased region" description="Polar residues" evidence="2">
    <location>
        <begin position="871"/>
        <end position="880"/>
    </location>
</feature>
<evidence type="ECO:0000256" key="1">
    <source>
        <dbReference type="SAM" id="Coils"/>
    </source>
</evidence>
<feature type="compositionally biased region" description="Polar residues" evidence="2">
    <location>
        <begin position="643"/>
        <end position="655"/>
    </location>
</feature>
<evidence type="ECO:0000313" key="4">
    <source>
        <dbReference type="Proteomes" id="UP000184330"/>
    </source>
</evidence>
<dbReference type="OrthoDB" id="5226996at2759"/>
<dbReference type="AlphaFoldDB" id="A0A1L7WLY1"/>
<dbReference type="EMBL" id="FJOG01000004">
    <property type="protein sequence ID" value="CZR53788.1"/>
    <property type="molecule type" value="Genomic_DNA"/>
</dbReference>
<feature type="region of interest" description="Disordered" evidence="2">
    <location>
        <begin position="447"/>
        <end position="558"/>
    </location>
</feature>
<feature type="compositionally biased region" description="Acidic residues" evidence="2">
    <location>
        <begin position="137"/>
        <end position="148"/>
    </location>
</feature>
<feature type="compositionally biased region" description="Basic and acidic residues" evidence="2">
    <location>
        <begin position="582"/>
        <end position="596"/>
    </location>
</feature>
<evidence type="ECO:0000256" key="2">
    <source>
        <dbReference type="SAM" id="MobiDB-lite"/>
    </source>
</evidence>
<gene>
    <name evidence="3" type="ORF">PAC_03669</name>
</gene>
<dbReference type="Proteomes" id="UP000184330">
    <property type="component" value="Unassembled WGS sequence"/>
</dbReference>
<evidence type="ECO:0008006" key="5">
    <source>
        <dbReference type="Google" id="ProtNLM"/>
    </source>
</evidence>
<keyword evidence="4" id="KW-1185">Reference proteome</keyword>
<feature type="compositionally biased region" description="Polar residues" evidence="2">
    <location>
        <begin position="276"/>
        <end position="285"/>
    </location>
</feature>
<feature type="compositionally biased region" description="Low complexity" evidence="2">
    <location>
        <begin position="313"/>
        <end position="331"/>
    </location>
</feature>
<feature type="region of interest" description="Disordered" evidence="2">
    <location>
        <begin position="848"/>
        <end position="923"/>
    </location>
</feature>
<reference evidence="3 4" key="1">
    <citation type="submission" date="2016-03" db="EMBL/GenBank/DDBJ databases">
        <authorList>
            <person name="Ploux O."/>
        </authorList>
    </citation>
    <scope>NUCLEOTIDE SEQUENCE [LARGE SCALE GENOMIC DNA]</scope>
    <source>
        <strain evidence="3 4">UAMH 11012</strain>
    </source>
</reference>
<name>A0A1L7WLY1_9HELO</name>
<evidence type="ECO:0000313" key="3">
    <source>
        <dbReference type="EMBL" id="CZR53788.1"/>
    </source>
</evidence>
<feature type="compositionally biased region" description="Low complexity" evidence="2">
    <location>
        <begin position="84"/>
        <end position="104"/>
    </location>
</feature>
<feature type="region of interest" description="Disordered" evidence="2">
    <location>
        <begin position="1"/>
        <end position="162"/>
    </location>
</feature>
<sequence length="923" mass="101349">MSTVYQQTGDRGRPATQAKSPRDEDYDDTTPKAGTKRLFSNRVSRQIEGKDYNGEYEDLEPVEERHSDKRHRSADWPLPPSSPASPASARPPLRNRNAPNSPSSRTRRAVSQQRPSKFQEGSMNDRVSQVPPIPYLDGEDELLEEYDPIEPRESRGRNIARPRVFTRRNESVAGSVTDQSETSRHSIFRFGKSIAASFNPSNWKIWSKGQHSHENEETAQMRVLRERQSKAERIYRELKESGRFGNSNITFPNPSVVQGEPKPKHDSGIEFGENDIASNQGNNATPLEEKRKGRIYLEPPRLSESVHGGSPVSHMSSSQANSNNSSPNKSSFHFKKPSLSNLKKSFASLSSTNLSEPGQQARRIPSRKDLQKQQKLVKRVSDLEGKLQAARKQLSDAMGEPLPLSQVSLSSQGSHVIETSEVLSPPVPPVHHTPMGRVTRRPFVPGALASLPSERLLPGYKPDEEDEEEEDEEEEGDIKIGMAVSVDHKQAVMSEAVTDEKSKKTSISYGQSPAWLGRQLQRPGGSSEAHSKQGVKDEDEATPTVKKSLPTNKLDVADTSAIISMPVAQAVDNTVRDFAEVDSAVKEEEEDKEKTPKSQSQLTPGSKKRKSKFVGHADDGGIYVPTEGESGSDPESEVKKYSPQKQQSTARNPESTPRHNGRRLILNSPRKLQKISPSQTKAAATNVPPPPRRAPPPPPTDVPSQPEFADSPSKRAPPPPSIQGPSPVSQSSAASTIPARHPERTSSLKSTMKSPPPPSRVGKWHPPPLPTARQQSASPPPSSAFTGVGAELEYKKPSLHRPKQNEGQAYAADPAEDEGIPAMPKMPNTVRLASGEVVNTQVPASKPITKGILKNGRGRAKAEGSMVSRASGVSKSSTNKLVKGRRESTRLEKKRVEIETGMEKEKEGKMVRDASFEWPEDCF</sequence>
<feature type="compositionally biased region" description="Pro residues" evidence="2">
    <location>
        <begin position="687"/>
        <end position="701"/>
    </location>
</feature>
<feature type="compositionally biased region" description="Acidic residues" evidence="2">
    <location>
        <begin position="463"/>
        <end position="476"/>
    </location>
</feature>